<dbReference type="InterPro" id="IPR029044">
    <property type="entry name" value="Nucleotide-diphossugar_trans"/>
</dbReference>
<gene>
    <name evidence="16" type="primary">CHS2</name>
</gene>
<dbReference type="EC" id="2.4.1.16" evidence="2"/>
<feature type="transmembrane region" description="Helical" evidence="14">
    <location>
        <begin position="146"/>
        <end position="171"/>
    </location>
</feature>
<keyword evidence="5" id="KW-0808">Transferase</keyword>
<evidence type="ECO:0000256" key="4">
    <source>
        <dbReference type="ARBA" id="ARBA00022676"/>
    </source>
</evidence>
<keyword evidence="6 14" id="KW-0812">Transmembrane</keyword>
<organism evidence="16">
    <name type="scientific">Cryptolestes ferrugineus</name>
    <dbReference type="NCBI Taxonomy" id="58000"/>
    <lineage>
        <taxon>Eukaryota</taxon>
        <taxon>Metazoa</taxon>
        <taxon>Ecdysozoa</taxon>
        <taxon>Arthropoda</taxon>
        <taxon>Hexapoda</taxon>
        <taxon>Insecta</taxon>
        <taxon>Pterygota</taxon>
        <taxon>Neoptera</taxon>
        <taxon>Endopterygota</taxon>
        <taxon>Coleoptera</taxon>
        <taxon>Polyphaga</taxon>
        <taxon>Cucujiformia</taxon>
        <taxon>Laemophloeidae</taxon>
        <taxon>Cryptolestes</taxon>
    </lineage>
</organism>
<dbReference type="FunFam" id="3.90.550.10:FF:000139">
    <property type="entry name" value="Chitin synthase 8"/>
    <property type="match status" value="1"/>
</dbReference>
<reference evidence="16" key="1">
    <citation type="submission" date="2018-04" db="EMBL/GenBank/DDBJ databases">
        <authorList>
            <person name="Du M.Y."/>
            <person name="Lu Y.J."/>
            <person name="Wang G.X."/>
            <person name="Wang Z.Y."/>
            <person name="Zhang C.G."/>
        </authorList>
    </citation>
    <scope>NUCLEOTIDE SEQUENCE</scope>
</reference>
<sequence length="1475" mass="169870">MTIYEVPAEEEVPLVQEQKPKKDWDTFVSTPLPPNVGSEAEPRWIEEAAKYMKLFTIFMVFLVVLFAAVLSKATLLLMTSQIKKNVTRPYCNEDLDKRQEFIVSIPVHERVVWIWLIIFAYFVPEIGTFIRSLRIVYFKNWDRPDWIEWCTVGVTETLTTIGAAIFVFVVLPELDVVKGAMLTNALCFIPAIVGFFSRGQKSKTLTLDLILDIISIVAQTSSFVVWPLVEERPVLYCIPVAAILISVGWWENYVSTDSCIPFIKKLAEFKETFNNGRYFVLIFVSLWKCVVFLVTTLIIFQIREGNIDFIFDEFNHAFNKHNILVTEIEPIIGGNSKINFDDVIATGGKVLIQTNYWTPITVFLINIGCTYICYAFGKFSCKVMIQTFSFAFPINLTVPVLLSFLIGFSGNFNKDECYYSNFIPPYLFFNTPPLCFIDDFLSQQHSWIWLIWLLSQTWITIHIWRSNPNNDKLMSTEQLFFKPLYDAFWIDQSIAMNRRRREEEEVFKDDTTLENDEVRIYACGTMWHETKEEMRSFLKSILRMDRDQFCHYAVRKAFKVKRKDYYEFETHVLFDDAFVRRHEKDEDPHLNKYVIDFIDEVDVAASEVIGTYGKVRPPVVYETPYGGRLEWTLPGKTKLIVHLKDKAKIRAKKRWSQVMYMYYLLGYRLMANQELEAEEISCIANNTYILALDGDIDFKPNAVMLLVDYMKRNRTVGAACGRIHPVGSGAMAWYQMFEYAVGHWLQKATEHVIGCVLCSPGCFSLFRGSALMQPNVMAKYTTIAEEPLHRVQYDQGEDRWLCTLLLQSGFRVEYSAASDAYTHCPEGFNEFYNQRRRWMPSTIANIFDLLSDSKRTIERNENISMLYIIYQIVLMIGTVIGPGTIFLMLVGAFVAAFGVNQWNSFYLNLIPILIYVIVSATCKEKVQLFFAGIISAFYGLVMMAVFVGVMLQISQDGFLAPSSLFFFCMAGEFIIAAIIHPKEFNCLKYGVIYYVTVPSMYMLLVIYSVFNMNNVSWGTRDVTIVPQPKDEEKEEDEEEAKKKREEEEKKKNTTEYKVLSFFGSDPNHDSGSLQFSCGGLFRCLFCTHEDTSKAAKSIEEIKTSLDFLKKKLQQLERNEFYSTPRTTSLNDSPINLDGPGASTKNTGKSADSSNKRKDTSASDDKNDVKLHSWIFDGKLVHSQTKVLDMKENNFWEEFIKQYLEPLDETGKKKEIAEGLKNLRDQTVITFFMLNSLFVLVIFLLTLQKDVLHIDWPLDPKINFTYGDSSRDFALTVTYLQLEPIGFVFLIFFALLLVIQFGAMIVHRLGTFSQIIANTKLDFFSVSSNLTADKMVDVDPHKLVQKFLITAKKDEVEQGDDKKIGNRDAVRLMAESIKNTTVKEKAVQYFDYEKNMCEELEVTNLEEPNTDLRRKSMLAIDRKIQENRIAAARPSMMVARRSVLGRSTSMRFSTTNALPRKSVAFQNVGFESDEDV</sequence>
<keyword evidence="4" id="KW-0328">Glycosyltransferase</keyword>
<dbReference type="Pfam" id="PF03142">
    <property type="entry name" value="Chitin_synth_2"/>
    <property type="match status" value="1"/>
</dbReference>
<evidence type="ECO:0000256" key="2">
    <source>
        <dbReference type="ARBA" id="ARBA00012543"/>
    </source>
</evidence>
<dbReference type="Pfam" id="PF23000">
    <property type="entry name" value="ChitinSynthase_IV_N"/>
    <property type="match status" value="1"/>
</dbReference>
<dbReference type="InterPro" id="IPR055120">
    <property type="entry name" value="Chs-1/2_IV_N"/>
</dbReference>
<keyword evidence="10" id="KW-0325">Glycoprotein</keyword>
<evidence type="ECO:0000256" key="14">
    <source>
        <dbReference type="SAM" id="Phobius"/>
    </source>
</evidence>
<keyword evidence="3" id="KW-1003">Cell membrane</keyword>
<feature type="compositionally biased region" description="Basic and acidic residues" evidence="13">
    <location>
        <begin position="1039"/>
        <end position="1049"/>
    </location>
</feature>
<protein>
    <recommendedName>
        <fullName evidence="2">chitin synthase</fullName>
        <ecNumber evidence="2">2.4.1.16</ecNumber>
    </recommendedName>
</protein>
<proteinExistence type="evidence at transcript level"/>
<name>A0A3G4RXN5_9CUCU</name>
<feature type="domain" description="Chitin synthase chs-1/2 N-terminal putative transporter" evidence="15">
    <location>
        <begin position="44"/>
        <end position="317"/>
    </location>
</feature>
<evidence type="ECO:0000256" key="1">
    <source>
        <dbReference type="ARBA" id="ARBA00004651"/>
    </source>
</evidence>
<comment type="similarity">
    <text evidence="11">Belongs to the chitin synthase family. Class IV subfamily.</text>
</comment>
<feature type="transmembrane region" description="Helical" evidence="14">
    <location>
        <begin position="959"/>
        <end position="979"/>
    </location>
</feature>
<feature type="transmembrane region" description="Helical" evidence="14">
    <location>
        <begin position="929"/>
        <end position="953"/>
    </location>
</feature>
<feature type="compositionally biased region" description="Basic and acidic residues" evidence="13">
    <location>
        <begin position="1153"/>
        <end position="1164"/>
    </location>
</feature>
<evidence type="ECO:0000256" key="11">
    <source>
        <dbReference type="ARBA" id="ARBA00046329"/>
    </source>
</evidence>
<feature type="region of interest" description="Disordered" evidence="13">
    <location>
        <begin position="1119"/>
        <end position="1164"/>
    </location>
</feature>
<dbReference type="GO" id="GO:0006031">
    <property type="term" value="P:chitin biosynthetic process"/>
    <property type="evidence" value="ECO:0007669"/>
    <property type="project" value="TreeGrafter"/>
</dbReference>
<evidence type="ECO:0000259" key="15">
    <source>
        <dbReference type="Pfam" id="PF23000"/>
    </source>
</evidence>
<dbReference type="EMBL" id="MH234580">
    <property type="protein sequence ID" value="AYU70919.1"/>
    <property type="molecule type" value="mRNA"/>
</dbReference>
<keyword evidence="8" id="KW-0175">Coiled coil</keyword>
<feature type="region of interest" description="Disordered" evidence="13">
    <location>
        <begin position="1028"/>
        <end position="1049"/>
    </location>
</feature>
<feature type="transmembrane region" description="Helical" evidence="14">
    <location>
        <begin position="388"/>
        <end position="408"/>
    </location>
</feature>
<evidence type="ECO:0000256" key="7">
    <source>
        <dbReference type="ARBA" id="ARBA00022989"/>
    </source>
</evidence>
<evidence type="ECO:0000256" key="10">
    <source>
        <dbReference type="ARBA" id="ARBA00023180"/>
    </source>
</evidence>
<keyword evidence="9 14" id="KW-0472">Membrane</keyword>
<evidence type="ECO:0000256" key="9">
    <source>
        <dbReference type="ARBA" id="ARBA00023136"/>
    </source>
</evidence>
<feature type="transmembrane region" description="Helical" evidence="14">
    <location>
        <begin position="356"/>
        <end position="376"/>
    </location>
</feature>
<dbReference type="SUPFAM" id="SSF53448">
    <property type="entry name" value="Nucleotide-diphospho-sugar transferases"/>
    <property type="match status" value="1"/>
</dbReference>
<dbReference type="InterPro" id="IPR004835">
    <property type="entry name" value="Chitin_synth"/>
</dbReference>
<feature type="transmembrane region" description="Helical" evidence="14">
    <location>
        <begin position="112"/>
        <end position="134"/>
    </location>
</feature>
<dbReference type="CDD" id="cd04190">
    <property type="entry name" value="Chitin_synth_C"/>
    <property type="match status" value="1"/>
</dbReference>
<dbReference type="PANTHER" id="PTHR22914:SF42">
    <property type="entry name" value="CHITIN SYNTHASE"/>
    <property type="match status" value="1"/>
</dbReference>
<feature type="transmembrane region" description="Helical" evidence="14">
    <location>
        <begin position="51"/>
        <end position="70"/>
    </location>
</feature>
<feature type="compositionally biased region" description="Polar residues" evidence="13">
    <location>
        <begin position="1120"/>
        <end position="1133"/>
    </location>
</feature>
<evidence type="ECO:0000256" key="6">
    <source>
        <dbReference type="ARBA" id="ARBA00022692"/>
    </source>
</evidence>
<evidence type="ECO:0000256" key="5">
    <source>
        <dbReference type="ARBA" id="ARBA00022679"/>
    </source>
</evidence>
<evidence type="ECO:0000313" key="16">
    <source>
        <dbReference type="EMBL" id="AYU70919.1"/>
    </source>
</evidence>
<feature type="transmembrane region" description="Helical" evidence="14">
    <location>
        <begin position="1284"/>
        <end position="1305"/>
    </location>
</feature>
<feature type="transmembrane region" description="Helical" evidence="14">
    <location>
        <begin position="278"/>
        <end position="302"/>
    </location>
</feature>
<evidence type="ECO:0000256" key="8">
    <source>
        <dbReference type="ARBA" id="ARBA00023054"/>
    </source>
</evidence>
<comment type="subcellular location">
    <subcellularLocation>
        <location evidence="1">Cell membrane</location>
        <topology evidence="1">Multi-pass membrane protein</topology>
    </subcellularLocation>
</comment>
<evidence type="ECO:0000256" key="13">
    <source>
        <dbReference type="SAM" id="MobiDB-lite"/>
    </source>
</evidence>
<evidence type="ECO:0000256" key="3">
    <source>
        <dbReference type="ARBA" id="ARBA00022475"/>
    </source>
</evidence>
<feature type="transmembrane region" description="Helical" evidence="14">
    <location>
        <begin position="177"/>
        <end position="197"/>
    </location>
</feature>
<feature type="transmembrane region" description="Helical" evidence="14">
    <location>
        <begin position="1227"/>
        <end position="1246"/>
    </location>
</feature>
<comment type="catalytic activity">
    <reaction evidence="12">
        <text>[(1-&gt;4)-N-acetyl-beta-D-glucosaminyl](n) + UDP-N-acetyl-alpha-D-glucosamine = [(1-&gt;4)-N-acetyl-beta-D-glucosaminyl](n+1) + UDP + H(+)</text>
        <dbReference type="Rhea" id="RHEA:16637"/>
        <dbReference type="Rhea" id="RHEA-COMP:9593"/>
        <dbReference type="Rhea" id="RHEA-COMP:9595"/>
        <dbReference type="ChEBI" id="CHEBI:15378"/>
        <dbReference type="ChEBI" id="CHEBI:17029"/>
        <dbReference type="ChEBI" id="CHEBI:57705"/>
        <dbReference type="ChEBI" id="CHEBI:58223"/>
        <dbReference type="EC" id="2.4.1.16"/>
    </reaction>
</comment>
<evidence type="ECO:0000256" key="12">
    <source>
        <dbReference type="ARBA" id="ARBA00048014"/>
    </source>
</evidence>
<feature type="transmembrane region" description="Helical" evidence="14">
    <location>
        <begin position="905"/>
        <end position="922"/>
    </location>
</feature>
<feature type="transmembrane region" description="Helical" evidence="14">
    <location>
        <begin position="991"/>
        <end position="1010"/>
    </location>
</feature>
<feature type="transmembrane region" description="Helical" evidence="14">
    <location>
        <begin position="868"/>
        <end position="899"/>
    </location>
</feature>
<keyword evidence="7 14" id="KW-1133">Transmembrane helix</keyword>
<dbReference type="GO" id="GO:0005886">
    <property type="term" value="C:plasma membrane"/>
    <property type="evidence" value="ECO:0007669"/>
    <property type="project" value="UniProtKB-SubCell"/>
</dbReference>
<dbReference type="PANTHER" id="PTHR22914">
    <property type="entry name" value="CHITIN SYNTHASE"/>
    <property type="match status" value="1"/>
</dbReference>
<accession>A0A3G4RXN5</accession>
<feature type="compositionally biased region" description="Polar residues" evidence="13">
    <location>
        <begin position="1142"/>
        <end position="1152"/>
    </location>
</feature>
<dbReference type="GO" id="GO:0004100">
    <property type="term" value="F:chitin synthase activity"/>
    <property type="evidence" value="ECO:0007669"/>
    <property type="project" value="UniProtKB-EC"/>
</dbReference>